<protein>
    <submittedName>
        <fullName evidence="3">YcnI family protein</fullName>
    </submittedName>
</protein>
<feature type="transmembrane region" description="Helical" evidence="1">
    <location>
        <begin position="167"/>
        <end position="191"/>
    </location>
</feature>
<gene>
    <name evidence="3" type="ORF">ACFQ1S_28720</name>
</gene>
<evidence type="ECO:0000259" key="2">
    <source>
        <dbReference type="Pfam" id="PF07987"/>
    </source>
</evidence>
<keyword evidence="1" id="KW-1133">Transmembrane helix</keyword>
<keyword evidence="4" id="KW-1185">Reference proteome</keyword>
<dbReference type="InterPro" id="IPR038507">
    <property type="entry name" value="YcnI-like_sf"/>
</dbReference>
<proteinExistence type="predicted"/>
<keyword evidence="1" id="KW-0812">Transmembrane</keyword>
<feature type="non-terminal residue" evidence="3">
    <location>
        <position position="1"/>
    </location>
</feature>
<dbReference type="Pfam" id="PF07987">
    <property type="entry name" value="DUF1775"/>
    <property type="match status" value="1"/>
</dbReference>
<sequence length="194" mass="20026">PPAAAHVTVHSDEAVQGAHAEIAFRVPTESATASTVKLRIALPPLEGVSVRTHPGWTDTVTTTAIQPAAQHAGHTAETTTVSEVEWTAGPGAAIGPGEYDSFVITAGPLPATDELVFKAVQTYDNGEVVRWIDLPAATSAGEPEHPAPVLTFTPPPTITAAPATTPLVWWAVGAAGLALLFALGAIGLLVLRRR</sequence>
<evidence type="ECO:0000313" key="3">
    <source>
        <dbReference type="EMBL" id="MFD1049237.1"/>
    </source>
</evidence>
<dbReference type="CDD" id="cd08545">
    <property type="entry name" value="YcnI_like"/>
    <property type="match status" value="1"/>
</dbReference>
<feature type="domain" description="YncI copper-binding" evidence="2">
    <location>
        <begin position="6"/>
        <end position="151"/>
    </location>
</feature>
<dbReference type="Gene3D" id="2.60.40.2230">
    <property type="entry name" value="Uncharacterised protein YcnI-like PF07987, DUF1775"/>
    <property type="match status" value="1"/>
</dbReference>
<evidence type="ECO:0000313" key="4">
    <source>
        <dbReference type="Proteomes" id="UP001597045"/>
    </source>
</evidence>
<accession>A0ABW3MGR4</accession>
<dbReference type="EMBL" id="JBHTIS010002059">
    <property type="protein sequence ID" value="MFD1049237.1"/>
    <property type="molecule type" value="Genomic_DNA"/>
</dbReference>
<comment type="caution">
    <text evidence="3">The sequence shown here is derived from an EMBL/GenBank/DDBJ whole genome shotgun (WGS) entry which is preliminary data.</text>
</comment>
<reference evidence="4" key="1">
    <citation type="journal article" date="2019" name="Int. J. Syst. Evol. Microbiol.">
        <title>The Global Catalogue of Microorganisms (GCM) 10K type strain sequencing project: providing services to taxonomists for standard genome sequencing and annotation.</title>
        <authorList>
            <consortium name="The Broad Institute Genomics Platform"/>
            <consortium name="The Broad Institute Genome Sequencing Center for Infectious Disease"/>
            <person name="Wu L."/>
            <person name="Ma J."/>
        </authorList>
    </citation>
    <scope>NUCLEOTIDE SEQUENCE [LARGE SCALE GENOMIC DNA]</scope>
    <source>
        <strain evidence="4">JCM 31486</strain>
    </source>
</reference>
<evidence type="ECO:0000256" key="1">
    <source>
        <dbReference type="SAM" id="Phobius"/>
    </source>
</evidence>
<name>A0ABW3MGR4_9PSEU</name>
<organism evidence="3 4">
    <name type="scientific">Kibdelosporangium lantanae</name>
    <dbReference type="NCBI Taxonomy" id="1497396"/>
    <lineage>
        <taxon>Bacteria</taxon>
        <taxon>Bacillati</taxon>
        <taxon>Actinomycetota</taxon>
        <taxon>Actinomycetes</taxon>
        <taxon>Pseudonocardiales</taxon>
        <taxon>Pseudonocardiaceae</taxon>
        <taxon>Kibdelosporangium</taxon>
    </lineage>
</organism>
<keyword evidence="1" id="KW-0472">Membrane</keyword>
<dbReference type="Proteomes" id="UP001597045">
    <property type="component" value="Unassembled WGS sequence"/>
</dbReference>
<dbReference type="InterPro" id="IPR012533">
    <property type="entry name" value="YcnI-copper_dom"/>
</dbReference>